<name>A0A915BAL8_PARUN</name>
<keyword evidence="1" id="KW-0472">Membrane</keyword>
<dbReference type="WBParaSite" id="PgR030_g112_t02">
    <property type="protein sequence ID" value="PgR030_g112_t02"/>
    <property type="gene ID" value="PgR030_g112"/>
</dbReference>
<feature type="transmembrane region" description="Helical" evidence="1">
    <location>
        <begin position="59"/>
        <end position="82"/>
    </location>
</feature>
<evidence type="ECO:0000256" key="1">
    <source>
        <dbReference type="SAM" id="Phobius"/>
    </source>
</evidence>
<reference evidence="3 4" key="1">
    <citation type="submission" date="2022-11" db="UniProtKB">
        <authorList>
            <consortium name="WormBaseParasite"/>
        </authorList>
    </citation>
    <scope>IDENTIFICATION</scope>
</reference>
<organism evidence="2 4">
    <name type="scientific">Parascaris univalens</name>
    <name type="common">Nematode worm</name>
    <dbReference type="NCBI Taxonomy" id="6257"/>
    <lineage>
        <taxon>Eukaryota</taxon>
        <taxon>Metazoa</taxon>
        <taxon>Ecdysozoa</taxon>
        <taxon>Nematoda</taxon>
        <taxon>Chromadorea</taxon>
        <taxon>Rhabditida</taxon>
        <taxon>Spirurina</taxon>
        <taxon>Ascaridomorpha</taxon>
        <taxon>Ascaridoidea</taxon>
        <taxon>Ascarididae</taxon>
        <taxon>Parascaris</taxon>
    </lineage>
</organism>
<evidence type="ECO:0000313" key="2">
    <source>
        <dbReference type="Proteomes" id="UP000887569"/>
    </source>
</evidence>
<proteinExistence type="predicted"/>
<protein>
    <submittedName>
        <fullName evidence="3 4">Uncharacterized protein</fullName>
    </submittedName>
</protein>
<sequence length="107" mass="12296">MIIIMEAVACEREVWNYAAHVRKLILFAWSYIVYISSCLLDQIVAALSALITINSEFVLVMQIFVTQTLLFHPLCGISLQFCHYSFSAFLHWGGALSTRWSNFFLKL</sequence>
<dbReference type="WBParaSite" id="PgR030_g112_t04">
    <property type="protein sequence ID" value="PgR030_g112_t04"/>
    <property type="gene ID" value="PgR030_g112"/>
</dbReference>
<evidence type="ECO:0000313" key="3">
    <source>
        <dbReference type="WBParaSite" id="PgR030_g112_t02"/>
    </source>
</evidence>
<evidence type="ECO:0000313" key="4">
    <source>
        <dbReference type="WBParaSite" id="PgR030_g112_t04"/>
    </source>
</evidence>
<keyword evidence="1" id="KW-0812">Transmembrane</keyword>
<dbReference type="AlphaFoldDB" id="A0A915BAL8"/>
<feature type="transmembrane region" description="Helical" evidence="1">
    <location>
        <begin position="31"/>
        <end position="53"/>
    </location>
</feature>
<keyword evidence="2" id="KW-1185">Reference proteome</keyword>
<keyword evidence="1" id="KW-1133">Transmembrane helix</keyword>
<accession>A0A915BAL8</accession>
<dbReference type="Proteomes" id="UP000887569">
    <property type="component" value="Unplaced"/>
</dbReference>